<dbReference type="AlphaFoldDB" id="A0A3A4AXU7"/>
<dbReference type="OrthoDB" id="9806127at2"/>
<reference evidence="14 15" key="1">
    <citation type="submission" date="2018-09" db="EMBL/GenBank/DDBJ databases">
        <title>YIM 75507 draft genome.</title>
        <authorList>
            <person name="Tang S."/>
            <person name="Feng Y."/>
        </authorList>
    </citation>
    <scope>NUCLEOTIDE SEQUENCE [LARGE SCALE GENOMIC DNA]</scope>
    <source>
        <strain evidence="14 15">YIM 75507</strain>
    </source>
</reference>
<evidence type="ECO:0000313" key="15">
    <source>
        <dbReference type="Proteomes" id="UP000265768"/>
    </source>
</evidence>
<dbReference type="PANTHER" id="PTHR43394:SF1">
    <property type="entry name" value="ATP-BINDING CASSETTE SUB-FAMILY B MEMBER 10, MITOCHONDRIAL"/>
    <property type="match status" value="1"/>
</dbReference>
<dbReference type="PROSITE" id="PS50929">
    <property type="entry name" value="ABC_TM1F"/>
    <property type="match status" value="1"/>
</dbReference>
<proteinExistence type="inferred from homology"/>
<evidence type="ECO:0000256" key="7">
    <source>
        <dbReference type="ARBA" id="ARBA00022840"/>
    </source>
</evidence>
<dbReference type="InterPro" id="IPR036640">
    <property type="entry name" value="ABC1_TM_sf"/>
</dbReference>
<dbReference type="GO" id="GO:0015421">
    <property type="term" value="F:ABC-type oligopeptide transporter activity"/>
    <property type="evidence" value="ECO:0007669"/>
    <property type="project" value="TreeGrafter"/>
</dbReference>
<evidence type="ECO:0000256" key="8">
    <source>
        <dbReference type="ARBA" id="ARBA00022989"/>
    </source>
</evidence>
<keyword evidence="8 11" id="KW-1133">Transmembrane helix</keyword>
<evidence type="ECO:0000259" key="12">
    <source>
        <dbReference type="PROSITE" id="PS50893"/>
    </source>
</evidence>
<evidence type="ECO:0000256" key="10">
    <source>
        <dbReference type="ARBA" id="ARBA00023455"/>
    </source>
</evidence>
<dbReference type="SMART" id="SM00382">
    <property type="entry name" value="AAA"/>
    <property type="match status" value="1"/>
</dbReference>
<feature type="domain" description="ABC transporter" evidence="12">
    <location>
        <begin position="348"/>
        <end position="581"/>
    </location>
</feature>
<dbReference type="Pfam" id="PF00664">
    <property type="entry name" value="ABC_membrane"/>
    <property type="match status" value="1"/>
</dbReference>
<evidence type="ECO:0000259" key="13">
    <source>
        <dbReference type="PROSITE" id="PS50929"/>
    </source>
</evidence>
<accession>A0A3A4AXU7</accession>
<evidence type="ECO:0000256" key="3">
    <source>
        <dbReference type="ARBA" id="ARBA00022475"/>
    </source>
</evidence>
<dbReference type="InterPro" id="IPR017871">
    <property type="entry name" value="ABC_transporter-like_CS"/>
</dbReference>
<dbReference type="InterPro" id="IPR003593">
    <property type="entry name" value="AAA+_ATPase"/>
</dbReference>
<organism evidence="14 15">
    <name type="scientific">Bailinhaonella thermotolerans</name>
    <dbReference type="NCBI Taxonomy" id="1070861"/>
    <lineage>
        <taxon>Bacteria</taxon>
        <taxon>Bacillati</taxon>
        <taxon>Actinomycetota</taxon>
        <taxon>Actinomycetes</taxon>
        <taxon>Streptosporangiales</taxon>
        <taxon>Streptosporangiaceae</taxon>
        <taxon>Bailinhaonella</taxon>
    </lineage>
</organism>
<keyword evidence="9 11" id="KW-0472">Membrane</keyword>
<dbReference type="InterPro" id="IPR027417">
    <property type="entry name" value="P-loop_NTPase"/>
</dbReference>
<dbReference type="PROSITE" id="PS00211">
    <property type="entry name" value="ABC_TRANSPORTER_1"/>
    <property type="match status" value="1"/>
</dbReference>
<dbReference type="Pfam" id="PF00005">
    <property type="entry name" value="ABC_tran"/>
    <property type="match status" value="1"/>
</dbReference>
<keyword evidence="6" id="KW-0547">Nucleotide-binding</keyword>
<dbReference type="InterPro" id="IPR039421">
    <property type="entry name" value="Type_1_exporter"/>
</dbReference>
<comment type="similarity">
    <text evidence="10">Belongs to the ABC transporter superfamily. Siderophore-Fe(3+) uptake transporter (SIUT) (TC 3.A.1.21) family.</text>
</comment>
<feature type="domain" description="ABC transmembrane type-1" evidence="13">
    <location>
        <begin position="36"/>
        <end position="314"/>
    </location>
</feature>
<keyword evidence="3" id="KW-1003">Cell membrane</keyword>
<evidence type="ECO:0000256" key="6">
    <source>
        <dbReference type="ARBA" id="ARBA00022741"/>
    </source>
</evidence>
<evidence type="ECO:0000256" key="4">
    <source>
        <dbReference type="ARBA" id="ARBA00022519"/>
    </source>
</evidence>
<dbReference type="EMBL" id="QZEY01000016">
    <property type="protein sequence ID" value="RJL24232.1"/>
    <property type="molecule type" value="Genomic_DNA"/>
</dbReference>
<dbReference type="Gene3D" id="1.20.1560.10">
    <property type="entry name" value="ABC transporter type 1, transmembrane domain"/>
    <property type="match status" value="1"/>
</dbReference>
<sequence length="588" mass="61002">MTANPGPTPPSRATGSPMRWLAGHVSAHRRAFLSTLVSNLAGQLGAFAAGVLGAWLVGRAIAGEAAPLDVAGAALGALVVVVTLATWWEMYVAHDLAYLVLARLRGVVYDAVARTAPARLLGRRSGDLSAAALSDVETLEWLFAHTLAQLITAAVVLACGVAGAALLDPWLPAVSLPVSCLVLAVPLWLRRLSARHGDELRAATAELTSDVVDTVQGLRELTAFGALGRRRELLASRTRRLARAQAANAARGGLEAAVTDLLPAVAAAATLLMVAALLRAGSLEPAHGPVAMVLAAASLGPASQVALLLKEYGTLRAAAGRVHALATAPANVAEPPAPVPVPRPAGGVVFEDVRFRYTPDGPEVLRGVSFEVRPGQTVALVGPSGAGKSTCVSLLLRYWDPDEGRILLGGVPLDAVADDELRRLVTVVPQDVHLFAGTIEDNVRLGVPGLDPVRLARAAADAQLGERELPDGLRTAAGERGVALSGGQRARVAVARALAVDAPVLVLDEAVANLDAENEARLAAALDAAREGRATLVVAHRPSTIRRADHIVVLEDGRVAEQGTFQELTSRPAGRLSRLLAHDPRPAA</sequence>
<feature type="transmembrane region" description="Helical" evidence="11">
    <location>
        <begin position="70"/>
        <end position="88"/>
    </location>
</feature>
<dbReference type="PANTHER" id="PTHR43394">
    <property type="entry name" value="ATP-DEPENDENT PERMEASE MDL1, MITOCHONDRIAL"/>
    <property type="match status" value="1"/>
</dbReference>
<dbReference type="PROSITE" id="PS50893">
    <property type="entry name" value="ABC_TRANSPORTER_2"/>
    <property type="match status" value="1"/>
</dbReference>
<feature type="transmembrane region" description="Helical" evidence="11">
    <location>
        <begin position="142"/>
        <end position="164"/>
    </location>
</feature>
<dbReference type="Gene3D" id="3.40.50.300">
    <property type="entry name" value="P-loop containing nucleotide triphosphate hydrolases"/>
    <property type="match status" value="1"/>
</dbReference>
<dbReference type="Proteomes" id="UP000265768">
    <property type="component" value="Unassembled WGS sequence"/>
</dbReference>
<dbReference type="InterPro" id="IPR003439">
    <property type="entry name" value="ABC_transporter-like_ATP-bd"/>
</dbReference>
<evidence type="ECO:0000256" key="11">
    <source>
        <dbReference type="SAM" id="Phobius"/>
    </source>
</evidence>
<dbReference type="GO" id="GO:0005886">
    <property type="term" value="C:plasma membrane"/>
    <property type="evidence" value="ECO:0007669"/>
    <property type="project" value="UniProtKB-SubCell"/>
</dbReference>
<comment type="subcellular location">
    <subcellularLocation>
        <location evidence="1">Cell inner membrane</location>
        <topology evidence="1">Multi-pass membrane protein</topology>
    </subcellularLocation>
</comment>
<evidence type="ECO:0000256" key="9">
    <source>
        <dbReference type="ARBA" id="ARBA00023136"/>
    </source>
</evidence>
<name>A0A3A4AXU7_9ACTN</name>
<dbReference type="FunFam" id="3.40.50.300:FF:000221">
    <property type="entry name" value="Multidrug ABC transporter ATP-binding protein"/>
    <property type="match status" value="1"/>
</dbReference>
<keyword evidence="5 11" id="KW-0812">Transmembrane</keyword>
<dbReference type="GO" id="GO:0016887">
    <property type="term" value="F:ATP hydrolysis activity"/>
    <property type="evidence" value="ECO:0007669"/>
    <property type="project" value="InterPro"/>
</dbReference>
<comment type="caution">
    <text evidence="14">The sequence shown here is derived from an EMBL/GenBank/DDBJ whole genome shotgun (WGS) entry which is preliminary data.</text>
</comment>
<dbReference type="GO" id="GO:0005524">
    <property type="term" value="F:ATP binding"/>
    <property type="evidence" value="ECO:0007669"/>
    <property type="project" value="UniProtKB-KW"/>
</dbReference>
<dbReference type="RefSeq" id="WP_119930088.1">
    <property type="nucleotide sequence ID" value="NZ_QZEY01000016.1"/>
</dbReference>
<keyword evidence="7 14" id="KW-0067">ATP-binding</keyword>
<evidence type="ECO:0000256" key="2">
    <source>
        <dbReference type="ARBA" id="ARBA00022448"/>
    </source>
</evidence>
<evidence type="ECO:0000256" key="1">
    <source>
        <dbReference type="ARBA" id="ARBA00004429"/>
    </source>
</evidence>
<evidence type="ECO:0000313" key="14">
    <source>
        <dbReference type="EMBL" id="RJL24232.1"/>
    </source>
</evidence>
<keyword evidence="15" id="KW-1185">Reference proteome</keyword>
<keyword evidence="2" id="KW-0813">Transport</keyword>
<keyword evidence="4" id="KW-0997">Cell inner membrane</keyword>
<dbReference type="SUPFAM" id="SSF52540">
    <property type="entry name" value="P-loop containing nucleoside triphosphate hydrolases"/>
    <property type="match status" value="1"/>
</dbReference>
<feature type="transmembrane region" description="Helical" evidence="11">
    <location>
        <begin position="40"/>
        <end position="58"/>
    </location>
</feature>
<protein>
    <submittedName>
        <fullName evidence="14">ABC transporter ATP-binding protein</fullName>
    </submittedName>
</protein>
<evidence type="ECO:0000256" key="5">
    <source>
        <dbReference type="ARBA" id="ARBA00022692"/>
    </source>
</evidence>
<dbReference type="SUPFAM" id="SSF90123">
    <property type="entry name" value="ABC transporter transmembrane region"/>
    <property type="match status" value="1"/>
</dbReference>
<feature type="transmembrane region" description="Helical" evidence="11">
    <location>
        <begin position="170"/>
        <end position="189"/>
    </location>
</feature>
<gene>
    <name evidence="14" type="ORF">D5H75_30815</name>
</gene>
<dbReference type="InterPro" id="IPR011527">
    <property type="entry name" value="ABC1_TM_dom"/>
</dbReference>